<dbReference type="SUPFAM" id="SSF53098">
    <property type="entry name" value="Ribonuclease H-like"/>
    <property type="match status" value="1"/>
</dbReference>
<evidence type="ECO:0000256" key="6">
    <source>
        <dbReference type="ARBA" id="ARBA00022759"/>
    </source>
</evidence>
<proteinExistence type="inferred from homology"/>
<dbReference type="EMBL" id="MU004190">
    <property type="protein sequence ID" value="KAF2494416.1"/>
    <property type="molecule type" value="Genomic_DNA"/>
</dbReference>
<dbReference type="InterPro" id="IPR050092">
    <property type="entry name" value="RNase_H"/>
</dbReference>
<dbReference type="Gene3D" id="3.30.420.10">
    <property type="entry name" value="Ribonuclease H-like superfamily/Ribonuclease H"/>
    <property type="match status" value="1"/>
</dbReference>
<dbReference type="Proteomes" id="UP000799750">
    <property type="component" value="Unassembled WGS sequence"/>
</dbReference>
<comment type="catalytic activity">
    <reaction evidence="1">
        <text>Endonucleolytic cleavage to 5'-phosphomonoester.</text>
        <dbReference type="EC" id="3.1.26.4"/>
    </reaction>
</comment>
<dbReference type="GO" id="GO:0043137">
    <property type="term" value="P:DNA replication, removal of RNA primer"/>
    <property type="evidence" value="ECO:0007669"/>
    <property type="project" value="TreeGrafter"/>
</dbReference>
<dbReference type="OrthoDB" id="245563at2759"/>
<dbReference type="GO" id="GO:0003676">
    <property type="term" value="F:nucleic acid binding"/>
    <property type="evidence" value="ECO:0007669"/>
    <property type="project" value="InterPro"/>
</dbReference>
<evidence type="ECO:0000313" key="10">
    <source>
        <dbReference type="Proteomes" id="UP000799750"/>
    </source>
</evidence>
<comment type="similarity">
    <text evidence="2">Belongs to the RNase H family.</text>
</comment>
<evidence type="ECO:0000256" key="5">
    <source>
        <dbReference type="ARBA" id="ARBA00022723"/>
    </source>
</evidence>
<dbReference type="InterPro" id="IPR002156">
    <property type="entry name" value="RNaseH_domain"/>
</dbReference>
<dbReference type="CDD" id="cd13934">
    <property type="entry name" value="RNase_H_Dikarya_like"/>
    <property type="match status" value="1"/>
</dbReference>
<keyword evidence="7" id="KW-0378">Hydrolase</keyword>
<sequence length="269" mass="29823">MNVHTLNERGDGVDSTEHPLIIGYNAALQDIPGLNTAPRAPPLSGIPLTTAEVFRPSAEADTPITLFTHHASEHTIRYCHPGAHRLVRRFVTDPREILIYTSGSCFDQRDATESPKLIAGCAFVYKPPPYPKTSCQFRLENRGPTEVHPLTKRRAELRAALGALAFRKWSGEGWLKVVIATDSNYVVFGATEKIEDWAEEGWKTEADSPVEDVDLWKMLLAEINTLAGNGVEVAFWRIPRELNLADSPAKEAEMGEERTEYSMVIGVGV</sequence>
<gene>
    <name evidence="9" type="ORF">BU16DRAFT_527542</name>
</gene>
<name>A0A6A6QQI2_9PEZI</name>
<dbReference type="PANTHER" id="PTHR10642">
    <property type="entry name" value="RIBONUCLEASE H1"/>
    <property type="match status" value="1"/>
</dbReference>
<dbReference type="InterPro" id="IPR036397">
    <property type="entry name" value="RNaseH_sf"/>
</dbReference>
<evidence type="ECO:0000256" key="4">
    <source>
        <dbReference type="ARBA" id="ARBA00022722"/>
    </source>
</evidence>
<evidence type="ECO:0000256" key="3">
    <source>
        <dbReference type="ARBA" id="ARBA00012180"/>
    </source>
</evidence>
<protein>
    <recommendedName>
        <fullName evidence="3">ribonuclease H</fullName>
        <ecNumber evidence="3">3.1.26.4</ecNumber>
    </recommendedName>
</protein>
<dbReference type="PROSITE" id="PS50879">
    <property type="entry name" value="RNASE_H_1"/>
    <property type="match status" value="1"/>
</dbReference>
<evidence type="ECO:0000313" key="9">
    <source>
        <dbReference type="EMBL" id="KAF2494416.1"/>
    </source>
</evidence>
<keyword evidence="6" id="KW-0255">Endonuclease</keyword>
<feature type="domain" description="RNase H type-1" evidence="8">
    <location>
        <begin position="93"/>
        <end position="254"/>
    </location>
</feature>
<dbReference type="GO" id="GO:0004523">
    <property type="term" value="F:RNA-DNA hybrid ribonuclease activity"/>
    <property type="evidence" value="ECO:0007669"/>
    <property type="project" value="UniProtKB-EC"/>
</dbReference>
<evidence type="ECO:0000256" key="7">
    <source>
        <dbReference type="ARBA" id="ARBA00022801"/>
    </source>
</evidence>
<keyword evidence="10" id="KW-1185">Reference proteome</keyword>
<evidence type="ECO:0000256" key="2">
    <source>
        <dbReference type="ARBA" id="ARBA00005300"/>
    </source>
</evidence>
<dbReference type="Pfam" id="PF00075">
    <property type="entry name" value="RNase_H"/>
    <property type="match status" value="1"/>
</dbReference>
<keyword evidence="4" id="KW-0540">Nuclease</keyword>
<dbReference type="EC" id="3.1.26.4" evidence="3"/>
<evidence type="ECO:0000259" key="8">
    <source>
        <dbReference type="PROSITE" id="PS50879"/>
    </source>
</evidence>
<dbReference type="AlphaFoldDB" id="A0A6A6QQI2"/>
<organism evidence="9 10">
    <name type="scientific">Lophium mytilinum</name>
    <dbReference type="NCBI Taxonomy" id="390894"/>
    <lineage>
        <taxon>Eukaryota</taxon>
        <taxon>Fungi</taxon>
        <taxon>Dikarya</taxon>
        <taxon>Ascomycota</taxon>
        <taxon>Pezizomycotina</taxon>
        <taxon>Dothideomycetes</taxon>
        <taxon>Pleosporomycetidae</taxon>
        <taxon>Mytilinidiales</taxon>
        <taxon>Mytilinidiaceae</taxon>
        <taxon>Lophium</taxon>
    </lineage>
</organism>
<dbReference type="InterPro" id="IPR012337">
    <property type="entry name" value="RNaseH-like_sf"/>
</dbReference>
<dbReference type="GO" id="GO:0046872">
    <property type="term" value="F:metal ion binding"/>
    <property type="evidence" value="ECO:0007669"/>
    <property type="project" value="UniProtKB-KW"/>
</dbReference>
<accession>A0A6A6QQI2</accession>
<dbReference type="PANTHER" id="PTHR10642:SF26">
    <property type="entry name" value="RIBONUCLEASE H1"/>
    <property type="match status" value="1"/>
</dbReference>
<evidence type="ECO:0000256" key="1">
    <source>
        <dbReference type="ARBA" id="ARBA00000077"/>
    </source>
</evidence>
<reference evidence="9" key="1">
    <citation type="journal article" date="2020" name="Stud. Mycol.">
        <title>101 Dothideomycetes genomes: a test case for predicting lifestyles and emergence of pathogens.</title>
        <authorList>
            <person name="Haridas S."/>
            <person name="Albert R."/>
            <person name="Binder M."/>
            <person name="Bloem J."/>
            <person name="Labutti K."/>
            <person name="Salamov A."/>
            <person name="Andreopoulos B."/>
            <person name="Baker S."/>
            <person name="Barry K."/>
            <person name="Bills G."/>
            <person name="Bluhm B."/>
            <person name="Cannon C."/>
            <person name="Castanera R."/>
            <person name="Culley D."/>
            <person name="Daum C."/>
            <person name="Ezra D."/>
            <person name="Gonzalez J."/>
            <person name="Henrissat B."/>
            <person name="Kuo A."/>
            <person name="Liang C."/>
            <person name="Lipzen A."/>
            <person name="Lutzoni F."/>
            <person name="Magnuson J."/>
            <person name="Mondo S."/>
            <person name="Nolan M."/>
            <person name="Ohm R."/>
            <person name="Pangilinan J."/>
            <person name="Park H.-J."/>
            <person name="Ramirez L."/>
            <person name="Alfaro M."/>
            <person name="Sun H."/>
            <person name="Tritt A."/>
            <person name="Yoshinaga Y."/>
            <person name="Zwiers L.-H."/>
            <person name="Turgeon B."/>
            <person name="Goodwin S."/>
            <person name="Spatafora J."/>
            <person name="Crous P."/>
            <person name="Grigoriev I."/>
        </authorList>
    </citation>
    <scope>NUCLEOTIDE SEQUENCE</scope>
    <source>
        <strain evidence="9">CBS 269.34</strain>
    </source>
</reference>
<keyword evidence="5" id="KW-0479">Metal-binding</keyword>